<dbReference type="STRING" id="118060.ATZ35_05335"/>
<dbReference type="RefSeq" id="WP_208929834.1">
    <property type="nucleotide sequence ID" value="NZ_CP013655.1"/>
</dbReference>
<name>A0A0U2VFZ5_9ENTE</name>
<keyword evidence="2" id="KW-1185">Reference proteome</keyword>
<dbReference type="EMBL" id="CP013655">
    <property type="protein sequence ID" value="ALS36604.1"/>
    <property type="molecule type" value="Genomic_DNA"/>
</dbReference>
<proteinExistence type="predicted"/>
<evidence type="ECO:0000313" key="2">
    <source>
        <dbReference type="Proteomes" id="UP000067523"/>
    </source>
</evidence>
<dbReference type="AlphaFoldDB" id="A0A0U2VFZ5"/>
<reference evidence="2" key="1">
    <citation type="submission" date="2015-12" db="EMBL/GenBank/DDBJ databases">
        <authorList>
            <person name="Lauer A."/>
            <person name="Humrighouse B."/>
            <person name="Loparev V."/>
            <person name="Shewmaker P.L."/>
            <person name="Whitney A.M."/>
            <person name="McLaughlin R.W."/>
        </authorList>
    </citation>
    <scope>NUCLEOTIDE SEQUENCE [LARGE SCALE GENOMIC DNA]</scope>
    <source>
        <strain evidence="2">LMG 26678</strain>
    </source>
</reference>
<dbReference type="KEGG" id="erx:ATZ35_05335"/>
<organism evidence="1 2">
    <name type="scientific">Enterococcus rotai</name>
    <dbReference type="NCBI Taxonomy" id="118060"/>
    <lineage>
        <taxon>Bacteria</taxon>
        <taxon>Bacillati</taxon>
        <taxon>Bacillota</taxon>
        <taxon>Bacilli</taxon>
        <taxon>Lactobacillales</taxon>
        <taxon>Enterococcaceae</taxon>
        <taxon>Enterococcus</taxon>
    </lineage>
</organism>
<protein>
    <recommendedName>
        <fullName evidence="3">LXG domain-containing protein</fullName>
    </recommendedName>
</protein>
<dbReference type="Proteomes" id="UP000067523">
    <property type="component" value="Chromosome"/>
</dbReference>
<accession>A0A0U2VFZ5</accession>
<gene>
    <name evidence="1" type="ORF">ATZ35_05335</name>
</gene>
<sequence length="398" mass="43212">MGAGSYTIPMSEYYSKSKSLKDSVTEVTESVQSNFFQKISDNISELDGQDQSFLEGCSAYTSAKKLYTKLTETHMKNLNNMSSFNGQNPLYAIENNDKEFASQFNAIANGTNSAEVTNRLNSLNQTITNKYSAIQFDKFYDSISEMAKGVLDSNEYSRLMAILKLNPKKAMESLANSPDFLKLLEKSPKFRNAFAGFLASAAMFIEANPASKTAVEVFTKAGGFLKKVDGWISPALKRDLLSYASKLKEPLSKLGKVLPGPWGMLGIEVGLKGARNFFSDKSETKGKIGQSITDAGVDAIFNVGPIDGFILGATTGNLAVAIGAGAVGGINQITKFFFPKQHKAVKQWTKDKARVVGKAVDDTLATVGNGIKGVWKGVKNWVNIPRNNSPQVSTSWFG</sequence>
<evidence type="ECO:0008006" key="3">
    <source>
        <dbReference type="Google" id="ProtNLM"/>
    </source>
</evidence>
<evidence type="ECO:0000313" key="1">
    <source>
        <dbReference type="EMBL" id="ALS36604.1"/>
    </source>
</evidence>